<organism evidence="2 3">
    <name type="scientific">Daphnia magna</name>
    <dbReference type="NCBI Taxonomy" id="35525"/>
    <lineage>
        <taxon>Eukaryota</taxon>
        <taxon>Metazoa</taxon>
        <taxon>Ecdysozoa</taxon>
        <taxon>Arthropoda</taxon>
        <taxon>Crustacea</taxon>
        <taxon>Branchiopoda</taxon>
        <taxon>Diplostraca</taxon>
        <taxon>Cladocera</taxon>
        <taxon>Anomopoda</taxon>
        <taxon>Daphniidae</taxon>
        <taxon>Daphnia</taxon>
    </lineage>
</organism>
<sequence length="313" mass="33909">MATGRCRSLRGPPGRSRHASSTESFESEVEAHARNKQQPHGSTMREPLGNSREFPQGGDRLALGARLGRQAPATLIDATSGRRYQPGRRRLHAGFSPPRRAVLVKFSIANLGRIQDAPLDIKPLTVFLGKNGTHKTWALNCLHGLLSDRADMNAVRPRIGDGQQAALREITERAVAGLSDGRERHAFPRGQVLNAFGTEVTFVIEHMIASFVGVHVAGRATLVQPTADLRSEGLLTVTRSGRLGTDLEIGTDEESIVLAGVPSDPIELSTFLSYWVAGIATRRRARVYVLPAERLGFPSRRRAGTASRAAGAH</sequence>
<dbReference type="EMBL" id="JAOYFB010000041">
    <property type="protein sequence ID" value="KAK4045099.1"/>
    <property type="molecule type" value="Genomic_DNA"/>
</dbReference>
<gene>
    <name evidence="2" type="ORF">OUZ56_032507</name>
</gene>
<protein>
    <recommendedName>
        <fullName evidence="4">AAA domain-containing protein</fullName>
    </recommendedName>
</protein>
<keyword evidence="3" id="KW-1185">Reference proteome</keyword>
<evidence type="ECO:0008006" key="4">
    <source>
        <dbReference type="Google" id="ProtNLM"/>
    </source>
</evidence>
<proteinExistence type="predicted"/>
<name>A0ABR0B936_9CRUS</name>
<comment type="caution">
    <text evidence="2">The sequence shown here is derived from an EMBL/GenBank/DDBJ whole genome shotgun (WGS) entry which is preliminary data.</text>
</comment>
<dbReference type="Proteomes" id="UP001234178">
    <property type="component" value="Unassembled WGS sequence"/>
</dbReference>
<accession>A0ABR0B936</accession>
<evidence type="ECO:0000313" key="3">
    <source>
        <dbReference type="Proteomes" id="UP001234178"/>
    </source>
</evidence>
<feature type="region of interest" description="Disordered" evidence="1">
    <location>
        <begin position="72"/>
        <end position="93"/>
    </location>
</feature>
<reference evidence="2 3" key="1">
    <citation type="journal article" date="2023" name="Nucleic Acids Res.">
        <title>The hologenome of Daphnia magna reveals possible DNA methylation and microbiome-mediated evolution of the host genome.</title>
        <authorList>
            <person name="Chaturvedi A."/>
            <person name="Li X."/>
            <person name="Dhandapani V."/>
            <person name="Marshall H."/>
            <person name="Kissane S."/>
            <person name="Cuenca-Cambronero M."/>
            <person name="Asole G."/>
            <person name="Calvet F."/>
            <person name="Ruiz-Romero M."/>
            <person name="Marangio P."/>
            <person name="Guigo R."/>
            <person name="Rago D."/>
            <person name="Mirbahai L."/>
            <person name="Eastwood N."/>
            <person name="Colbourne J.K."/>
            <person name="Zhou J."/>
            <person name="Mallon E."/>
            <person name="Orsini L."/>
        </authorList>
    </citation>
    <scope>NUCLEOTIDE SEQUENCE [LARGE SCALE GENOMIC DNA]</scope>
    <source>
        <strain evidence="2">LRV0_1</strain>
    </source>
</reference>
<evidence type="ECO:0000256" key="1">
    <source>
        <dbReference type="SAM" id="MobiDB-lite"/>
    </source>
</evidence>
<feature type="region of interest" description="Disordered" evidence="1">
    <location>
        <begin position="1"/>
        <end position="59"/>
    </location>
</feature>
<evidence type="ECO:0000313" key="2">
    <source>
        <dbReference type="EMBL" id="KAK4045099.1"/>
    </source>
</evidence>